<organism evidence="3 4">
    <name type="scientific">Zingiber officinale</name>
    <name type="common">Ginger</name>
    <name type="synonym">Amomum zingiber</name>
    <dbReference type="NCBI Taxonomy" id="94328"/>
    <lineage>
        <taxon>Eukaryota</taxon>
        <taxon>Viridiplantae</taxon>
        <taxon>Streptophyta</taxon>
        <taxon>Embryophyta</taxon>
        <taxon>Tracheophyta</taxon>
        <taxon>Spermatophyta</taxon>
        <taxon>Magnoliopsida</taxon>
        <taxon>Liliopsida</taxon>
        <taxon>Zingiberales</taxon>
        <taxon>Zingiberaceae</taxon>
        <taxon>Zingiber</taxon>
    </lineage>
</organism>
<dbReference type="Proteomes" id="UP000734854">
    <property type="component" value="Unassembled WGS sequence"/>
</dbReference>
<reference evidence="3 4" key="1">
    <citation type="submission" date="2020-08" db="EMBL/GenBank/DDBJ databases">
        <title>Plant Genome Project.</title>
        <authorList>
            <person name="Zhang R.-G."/>
        </authorList>
    </citation>
    <scope>NUCLEOTIDE SEQUENCE [LARGE SCALE GENOMIC DNA]</scope>
    <source>
        <tissue evidence="3">Rhizome</tissue>
    </source>
</reference>
<feature type="transmembrane region" description="Helical" evidence="2">
    <location>
        <begin position="197"/>
        <end position="221"/>
    </location>
</feature>
<sequence length="351" mass="40235">MPKERMIAPKLGFDVVYGEVFIDLRTRFWPWHDGVGMRRMRSPYASVEVAYERSGILMVSYKCCDRGHPICFKKKASRVSSFKGNAQNNRPDRKDSKISRPPVQISRMQQGKEEFLSESLDIQKHPVPYAPEGNDSMTVRSLAIRKLFVKWLIMLRSPPSNPTMDNNLNERTSQYATSKTQHSIDGTKAGSIPKAMLVYLLGVDAAISIPFFIFIPLFLTIKVVHGAEAARDLMPLWIAGPLIVALYIKVIQRICSLYAFLFVQGGKFVMDLPKHALLVYSCIAEGKLRAYLWTCFVKPFVDISAFKYKDYFSQKYEQLKVVAAENYISLVESLWPYYCRTIRFLKRANLI</sequence>
<dbReference type="EMBL" id="JACMSC010000009">
    <property type="protein sequence ID" value="KAG6507886.1"/>
    <property type="molecule type" value="Genomic_DNA"/>
</dbReference>
<dbReference type="PANTHER" id="PTHR48223:SF1">
    <property type="entry name" value="ABC TRANSMEMBRANE TYPE-1 DOMAIN-CONTAINING PROTEIN"/>
    <property type="match status" value="1"/>
</dbReference>
<evidence type="ECO:0000313" key="3">
    <source>
        <dbReference type="EMBL" id="KAG6507886.1"/>
    </source>
</evidence>
<protein>
    <submittedName>
        <fullName evidence="3">Uncharacterized protein</fullName>
    </submittedName>
</protein>
<evidence type="ECO:0000256" key="2">
    <source>
        <dbReference type="SAM" id="Phobius"/>
    </source>
</evidence>
<gene>
    <name evidence="3" type="ORF">ZIOFF_033239</name>
</gene>
<accession>A0A8J5GK09</accession>
<dbReference type="AlphaFoldDB" id="A0A8J5GK09"/>
<comment type="caution">
    <text evidence="3">The sequence shown here is derived from an EMBL/GenBank/DDBJ whole genome shotgun (WGS) entry which is preliminary data.</text>
</comment>
<keyword evidence="4" id="KW-1185">Reference proteome</keyword>
<keyword evidence="2" id="KW-0812">Transmembrane</keyword>
<feature type="region of interest" description="Disordered" evidence="1">
    <location>
        <begin position="81"/>
        <end position="104"/>
    </location>
</feature>
<evidence type="ECO:0000313" key="4">
    <source>
        <dbReference type="Proteomes" id="UP000734854"/>
    </source>
</evidence>
<keyword evidence="2" id="KW-1133">Transmembrane helix</keyword>
<proteinExistence type="predicted"/>
<keyword evidence="2" id="KW-0472">Membrane</keyword>
<evidence type="ECO:0000256" key="1">
    <source>
        <dbReference type="SAM" id="MobiDB-lite"/>
    </source>
</evidence>
<dbReference type="PANTHER" id="PTHR48223">
    <property type="entry name" value="DEFECTIVE 2759, PUTATIVE ISOFORM 1-RELATED"/>
    <property type="match status" value="1"/>
</dbReference>
<feature type="transmembrane region" description="Helical" evidence="2">
    <location>
        <begin position="233"/>
        <end position="251"/>
    </location>
</feature>
<name>A0A8J5GK09_ZINOF</name>